<gene>
    <name evidence="9" type="ORF">I6E12_11510</name>
</gene>
<dbReference type="InterPro" id="IPR019734">
    <property type="entry name" value="TPR_rpt"/>
</dbReference>
<feature type="compositionally biased region" description="Basic residues" evidence="6">
    <location>
        <begin position="551"/>
        <end position="569"/>
    </location>
</feature>
<name>A0ABS9CK96_9BACT</name>
<evidence type="ECO:0000313" key="10">
    <source>
        <dbReference type="Proteomes" id="UP001200470"/>
    </source>
</evidence>
<feature type="repeat" description="TPR" evidence="5">
    <location>
        <begin position="433"/>
        <end position="466"/>
    </location>
</feature>
<dbReference type="InterPro" id="IPR036465">
    <property type="entry name" value="vWFA_dom_sf"/>
</dbReference>
<reference evidence="9 10" key="1">
    <citation type="submission" date="2020-12" db="EMBL/GenBank/DDBJ databases">
        <title>Whole genome sequences of gut porcine anaerobes.</title>
        <authorList>
            <person name="Kubasova T."/>
            <person name="Jahodarova E."/>
            <person name="Rychlik I."/>
        </authorList>
    </citation>
    <scope>NUCLEOTIDE SEQUENCE [LARGE SCALE GENOMIC DNA]</scope>
    <source>
        <strain evidence="9 10">An925</strain>
    </source>
</reference>
<dbReference type="PANTHER" id="PTHR22550:SF5">
    <property type="entry name" value="LEUCINE ZIPPER PROTEIN 4"/>
    <property type="match status" value="1"/>
</dbReference>
<dbReference type="Gene3D" id="1.25.40.10">
    <property type="entry name" value="Tetratricopeptide repeat domain"/>
    <property type="match status" value="1"/>
</dbReference>
<evidence type="ECO:0000256" key="1">
    <source>
        <dbReference type="ARBA" id="ARBA00022475"/>
    </source>
</evidence>
<dbReference type="InterPro" id="IPR024163">
    <property type="entry name" value="Aerotolerance_reg_N"/>
</dbReference>
<keyword evidence="2 7" id="KW-0812">Transmembrane</keyword>
<evidence type="ECO:0000256" key="6">
    <source>
        <dbReference type="SAM" id="MobiDB-lite"/>
    </source>
</evidence>
<feature type="compositionally biased region" description="Basic and acidic residues" evidence="6">
    <location>
        <begin position="493"/>
        <end position="517"/>
    </location>
</feature>
<comment type="caution">
    <text evidence="9">The sequence shown here is derived from an EMBL/GenBank/DDBJ whole genome shotgun (WGS) entry which is preliminary data.</text>
</comment>
<feature type="compositionally biased region" description="Low complexity" evidence="6">
    <location>
        <begin position="482"/>
        <end position="492"/>
    </location>
</feature>
<dbReference type="Pfam" id="PF07584">
    <property type="entry name" value="BatA"/>
    <property type="match status" value="1"/>
</dbReference>
<proteinExistence type="predicted"/>
<dbReference type="PANTHER" id="PTHR22550">
    <property type="entry name" value="SPORE GERMINATION PROTEIN"/>
    <property type="match status" value="1"/>
</dbReference>
<dbReference type="RefSeq" id="WP_301638613.1">
    <property type="nucleotide sequence ID" value="NZ_JADYTN010000034.1"/>
</dbReference>
<evidence type="ECO:0000256" key="7">
    <source>
        <dbReference type="SAM" id="Phobius"/>
    </source>
</evidence>
<accession>A0ABS9CK96</accession>
<evidence type="ECO:0000256" key="3">
    <source>
        <dbReference type="ARBA" id="ARBA00022989"/>
    </source>
</evidence>
<feature type="compositionally biased region" description="Low complexity" evidence="6">
    <location>
        <begin position="518"/>
        <end position="528"/>
    </location>
</feature>
<sequence length="569" mass="65017">MFRFEDPIYLYLLILIPILVLMQFWMVYQQKKRLRRFGDINLVRELMPNVSRHRPRVKFILLIAALALMIVMLARPQMGTKINHEKRTGIETIIAMDISNSMLAEDVAPSRLDRAKMMVENLVDHFTNDKIGLIVFAGDAFVQLPITSDYVSAKMFLSNIDPSMIDVQGTDLAAAIKMATNSFTQEQGIGKAIIVITDGEDHEGGALEAAREAKDKGMRVFVLGIGSPKGAPIPIGGGNDYIKDETGQTVMSALNEDMCKQVAEAGGGAYIHVENNSNAQEQLNAELDKLSKKETAVTIYSDFDEQFQAVAILVMLLLIIEICILEVRNPHLSKLHLFSRNKPMMLLLLLLAATLNVQAQSDRDFVRKGNRQFRAGNYAEAETSYRKALERNDRNPQAIYNLGNALLMQRKDSAAIQQFQSAAKLEQNPYRRAQAYHNIGTVCQTLKMYGDAIEAYKEALRNNPRDNETRYNLELCKRQQKQQKQQQQPQQNNKDKKDDKQKQQKQENNKQKQDKQKQQQQQQQQKPQMSKENAEQLLNAAMQEEKNTQQRIKKAQQQHQQKRRLQKNW</sequence>
<evidence type="ECO:0000256" key="5">
    <source>
        <dbReference type="PROSITE-ProRule" id="PRU00339"/>
    </source>
</evidence>
<dbReference type="Gene3D" id="3.40.50.410">
    <property type="entry name" value="von Willebrand factor, type A domain"/>
    <property type="match status" value="1"/>
</dbReference>
<dbReference type="Pfam" id="PF13519">
    <property type="entry name" value="VWA_2"/>
    <property type="match status" value="1"/>
</dbReference>
<organism evidence="9 10">
    <name type="scientific">Xylanibacter brevis</name>
    <dbReference type="NCBI Taxonomy" id="83231"/>
    <lineage>
        <taxon>Bacteria</taxon>
        <taxon>Pseudomonadati</taxon>
        <taxon>Bacteroidota</taxon>
        <taxon>Bacteroidia</taxon>
        <taxon>Bacteroidales</taxon>
        <taxon>Prevotellaceae</taxon>
        <taxon>Xylanibacter</taxon>
    </lineage>
</organism>
<keyword evidence="10" id="KW-1185">Reference proteome</keyword>
<feature type="repeat" description="TPR" evidence="5">
    <location>
        <begin position="396"/>
        <end position="429"/>
    </location>
</feature>
<dbReference type="InterPro" id="IPR002035">
    <property type="entry name" value="VWF_A"/>
</dbReference>
<evidence type="ECO:0000259" key="8">
    <source>
        <dbReference type="PROSITE" id="PS50234"/>
    </source>
</evidence>
<dbReference type="InterPro" id="IPR011990">
    <property type="entry name" value="TPR-like_helical_dom_sf"/>
</dbReference>
<dbReference type="SUPFAM" id="SSF48452">
    <property type="entry name" value="TPR-like"/>
    <property type="match status" value="1"/>
</dbReference>
<feature type="domain" description="VWFA" evidence="8">
    <location>
        <begin position="91"/>
        <end position="290"/>
    </location>
</feature>
<dbReference type="SUPFAM" id="SSF53300">
    <property type="entry name" value="vWA-like"/>
    <property type="match status" value="1"/>
</dbReference>
<protein>
    <submittedName>
        <fullName evidence="9">VWA domain-containing protein</fullName>
    </submittedName>
</protein>
<keyword evidence="4 7" id="KW-0472">Membrane</keyword>
<keyword evidence="1" id="KW-1003">Cell membrane</keyword>
<dbReference type="InterPro" id="IPR050768">
    <property type="entry name" value="UPF0353/GerABKA_families"/>
</dbReference>
<keyword evidence="5" id="KW-0802">TPR repeat</keyword>
<dbReference type="EMBL" id="JADYTN010000034">
    <property type="protein sequence ID" value="MCF2564723.1"/>
    <property type="molecule type" value="Genomic_DNA"/>
</dbReference>
<keyword evidence="3 7" id="KW-1133">Transmembrane helix</keyword>
<evidence type="ECO:0000313" key="9">
    <source>
        <dbReference type="EMBL" id="MCF2564723.1"/>
    </source>
</evidence>
<dbReference type="Pfam" id="PF13432">
    <property type="entry name" value="TPR_16"/>
    <property type="match status" value="1"/>
</dbReference>
<dbReference type="PROSITE" id="PS50234">
    <property type="entry name" value="VWFA"/>
    <property type="match status" value="1"/>
</dbReference>
<feature type="transmembrane region" description="Helical" evidence="7">
    <location>
        <begin position="57"/>
        <end position="74"/>
    </location>
</feature>
<dbReference type="Proteomes" id="UP001200470">
    <property type="component" value="Unassembled WGS sequence"/>
</dbReference>
<dbReference type="Pfam" id="PF00515">
    <property type="entry name" value="TPR_1"/>
    <property type="match status" value="1"/>
</dbReference>
<dbReference type="SMART" id="SM00327">
    <property type="entry name" value="VWA"/>
    <property type="match status" value="1"/>
</dbReference>
<dbReference type="SMART" id="SM00028">
    <property type="entry name" value="TPR"/>
    <property type="match status" value="3"/>
</dbReference>
<evidence type="ECO:0000256" key="2">
    <source>
        <dbReference type="ARBA" id="ARBA00022692"/>
    </source>
</evidence>
<feature type="region of interest" description="Disordered" evidence="6">
    <location>
        <begin position="477"/>
        <end position="569"/>
    </location>
</feature>
<feature type="transmembrane region" description="Helical" evidence="7">
    <location>
        <begin position="6"/>
        <end position="28"/>
    </location>
</feature>
<evidence type="ECO:0000256" key="4">
    <source>
        <dbReference type="ARBA" id="ARBA00023136"/>
    </source>
</evidence>
<dbReference type="PROSITE" id="PS50005">
    <property type="entry name" value="TPR"/>
    <property type="match status" value="2"/>
</dbReference>